<reference evidence="2 3" key="2">
    <citation type="submission" date="2018-05" db="EMBL/GenBank/DDBJ databases">
        <authorList>
            <person name="Lanie J.A."/>
            <person name="Ng W.-L."/>
            <person name="Kazmierczak K.M."/>
            <person name="Andrzejewski T.M."/>
            <person name="Davidsen T.M."/>
            <person name="Wayne K.J."/>
            <person name="Tettelin H."/>
            <person name="Glass J.I."/>
            <person name="Rusch D."/>
            <person name="Podicherti R."/>
            <person name="Tsui H.-C.T."/>
            <person name="Winkler M.E."/>
        </authorList>
    </citation>
    <scope>NUCLEOTIDE SEQUENCE [LARGE SCALE GENOMIC DNA]</scope>
    <source>
        <strain evidence="2 3">C305</strain>
    </source>
</reference>
<evidence type="ECO:0000256" key="1">
    <source>
        <dbReference type="ARBA" id="ARBA00022729"/>
    </source>
</evidence>
<evidence type="ECO:0008006" key="4">
    <source>
        <dbReference type="Google" id="ProtNLM"/>
    </source>
</evidence>
<protein>
    <recommendedName>
        <fullName evidence="4">Secretion system C-terminal sorting domain-containing protein</fullName>
    </recommendedName>
</protein>
<dbReference type="OrthoDB" id="1467916at2"/>
<dbReference type="EMBL" id="QFRJ01000027">
    <property type="protein sequence ID" value="PWH81209.1"/>
    <property type="molecule type" value="Genomic_DNA"/>
</dbReference>
<dbReference type="NCBIfam" id="TIGR04183">
    <property type="entry name" value="Por_Secre_tail"/>
    <property type="match status" value="1"/>
</dbReference>
<evidence type="ECO:0000313" key="2">
    <source>
        <dbReference type="EMBL" id="PWH81209.1"/>
    </source>
</evidence>
<organism evidence="2 3">
    <name type="scientific">Brumimicrobium oceani</name>
    <dbReference type="NCBI Taxonomy" id="2100725"/>
    <lineage>
        <taxon>Bacteria</taxon>
        <taxon>Pseudomonadati</taxon>
        <taxon>Bacteroidota</taxon>
        <taxon>Flavobacteriia</taxon>
        <taxon>Flavobacteriales</taxon>
        <taxon>Crocinitomicaceae</taxon>
        <taxon>Brumimicrobium</taxon>
    </lineage>
</organism>
<dbReference type="Proteomes" id="UP000245370">
    <property type="component" value="Unassembled WGS sequence"/>
</dbReference>
<evidence type="ECO:0000313" key="3">
    <source>
        <dbReference type="Proteomes" id="UP000245370"/>
    </source>
</evidence>
<reference evidence="2 3" key="1">
    <citation type="submission" date="2018-05" db="EMBL/GenBank/DDBJ databases">
        <title>Brumimicrobium oceani sp. nov., isolated from coastal sediment.</title>
        <authorList>
            <person name="Kou Y."/>
        </authorList>
    </citation>
    <scope>NUCLEOTIDE SEQUENCE [LARGE SCALE GENOMIC DNA]</scope>
    <source>
        <strain evidence="2 3">C305</strain>
    </source>
</reference>
<sequence>MKHVLTTLLFTLIVGFGLVGQYQFSTSVEVQGNKTVVIELETTGIEILNSGNPPYDCKWGYNYNVLFDYSIKAYNQNNKEVGFNQIYTLQGSFVCNDKTTFFNLPNKMGEGSGKTVGNIWVGESTCNTATVESLLCDQVEFQIQMKGYNGDQFITVGNTSTLPIELMTFDAYKNDREVEVNWKTASELNNDYFTIERSKDGFSWENIQTVPGAGNSSRTIAYSWIDHSPYAGISYYRLSQTDFDGTTEVFNIVSIENEAEEELQAYPNPVLHSATLIGVDESLGLRIFNAVGVEVTGNVNSTSSPSGKTFVDMSQLPQGMYYVVNGEESLRLIKK</sequence>
<dbReference type="AlphaFoldDB" id="A0A2U2X0A9"/>
<accession>A0A2U2X0A9</accession>
<dbReference type="RefSeq" id="WP_109360845.1">
    <property type="nucleotide sequence ID" value="NZ_QFRJ01000027.1"/>
</dbReference>
<gene>
    <name evidence="2" type="ORF">DIT68_16080</name>
</gene>
<dbReference type="InterPro" id="IPR026444">
    <property type="entry name" value="Secre_tail"/>
</dbReference>
<proteinExistence type="predicted"/>
<comment type="caution">
    <text evidence="2">The sequence shown here is derived from an EMBL/GenBank/DDBJ whole genome shotgun (WGS) entry which is preliminary data.</text>
</comment>
<keyword evidence="3" id="KW-1185">Reference proteome</keyword>
<name>A0A2U2X0A9_9FLAO</name>
<keyword evidence="1" id="KW-0732">Signal</keyword>